<dbReference type="GO" id="GO:0003676">
    <property type="term" value="F:nucleic acid binding"/>
    <property type="evidence" value="ECO:0007669"/>
    <property type="project" value="InterPro"/>
</dbReference>
<evidence type="ECO:0000313" key="3">
    <source>
        <dbReference type="EMBL" id="KAK3801501.1"/>
    </source>
</evidence>
<dbReference type="PANTHER" id="PTHR47331:SF5">
    <property type="entry name" value="RIBONUCLEASE H"/>
    <property type="match status" value="1"/>
</dbReference>
<organism evidence="3 4">
    <name type="scientific">Elysia crispata</name>
    <name type="common">lettuce slug</name>
    <dbReference type="NCBI Taxonomy" id="231223"/>
    <lineage>
        <taxon>Eukaryota</taxon>
        <taxon>Metazoa</taxon>
        <taxon>Spiralia</taxon>
        <taxon>Lophotrochozoa</taxon>
        <taxon>Mollusca</taxon>
        <taxon>Gastropoda</taxon>
        <taxon>Heterobranchia</taxon>
        <taxon>Euthyneura</taxon>
        <taxon>Panpulmonata</taxon>
        <taxon>Sacoglossa</taxon>
        <taxon>Placobranchoidea</taxon>
        <taxon>Plakobranchidae</taxon>
        <taxon>Elysia</taxon>
    </lineage>
</organism>
<name>A0AAE1B9W8_9GAST</name>
<protein>
    <recommendedName>
        <fullName evidence="2">CCHC-type domain-containing protein</fullName>
    </recommendedName>
</protein>
<dbReference type="AlphaFoldDB" id="A0AAE1B9W8"/>
<dbReference type="Proteomes" id="UP001283361">
    <property type="component" value="Unassembled WGS sequence"/>
</dbReference>
<keyword evidence="4" id="KW-1185">Reference proteome</keyword>
<proteinExistence type="predicted"/>
<dbReference type="GO" id="GO:0008270">
    <property type="term" value="F:zinc ion binding"/>
    <property type="evidence" value="ECO:0007669"/>
    <property type="project" value="InterPro"/>
</dbReference>
<gene>
    <name evidence="3" type="ORF">RRG08_042149</name>
</gene>
<dbReference type="InterPro" id="IPR021109">
    <property type="entry name" value="Peptidase_aspartic_dom_sf"/>
</dbReference>
<feature type="domain" description="CCHC-type" evidence="2">
    <location>
        <begin position="80"/>
        <end position="96"/>
    </location>
</feature>
<dbReference type="PANTHER" id="PTHR47331">
    <property type="entry name" value="PHD-TYPE DOMAIN-CONTAINING PROTEIN"/>
    <property type="match status" value="1"/>
</dbReference>
<feature type="domain" description="CCHC-type" evidence="2">
    <location>
        <begin position="47"/>
        <end position="62"/>
    </location>
</feature>
<accession>A0AAE1B9W8</accession>
<dbReference type="InterPro" id="IPR043502">
    <property type="entry name" value="DNA/RNA_pol_sf"/>
</dbReference>
<dbReference type="InterPro" id="IPR008042">
    <property type="entry name" value="Retrotrans_Pao"/>
</dbReference>
<feature type="region of interest" description="Disordered" evidence="1">
    <location>
        <begin position="1"/>
        <end position="27"/>
    </location>
</feature>
<dbReference type="Pfam" id="PF05380">
    <property type="entry name" value="Peptidase_A17"/>
    <property type="match status" value="1"/>
</dbReference>
<feature type="region of interest" description="Disordered" evidence="1">
    <location>
        <begin position="113"/>
        <end position="135"/>
    </location>
</feature>
<feature type="compositionally biased region" description="Polar residues" evidence="1">
    <location>
        <begin position="1"/>
        <end position="10"/>
    </location>
</feature>
<dbReference type="SMART" id="SM00343">
    <property type="entry name" value="ZnF_C2HC"/>
    <property type="match status" value="2"/>
</dbReference>
<dbReference type="EMBL" id="JAWDGP010000308">
    <property type="protein sequence ID" value="KAK3801501.1"/>
    <property type="molecule type" value="Genomic_DNA"/>
</dbReference>
<reference evidence="3" key="1">
    <citation type="journal article" date="2023" name="G3 (Bethesda)">
        <title>A reference genome for the long-term kleptoplast-retaining sea slug Elysia crispata morphotype clarki.</title>
        <authorList>
            <person name="Eastman K.E."/>
            <person name="Pendleton A.L."/>
            <person name="Shaikh M.A."/>
            <person name="Suttiyut T."/>
            <person name="Ogas R."/>
            <person name="Tomko P."/>
            <person name="Gavelis G."/>
            <person name="Widhalm J.R."/>
            <person name="Wisecaver J.H."/>
        </authorList>
    </citation>
    <scope>NUCLEOTIDE SEQUENCE</scope>
    <source>
        <strain evidence="3">ECLA1</strain>
    </source>
</reference>
<comment type="caution">
    <text evidence="3">The sequence shown here is derived from an EMBL/GenBank/DDBJ whole genome shotgun (WGS) entry which is preliminary data.</text>
</comment>
<dbReference type="SUPFAM" id="SSF56672">
    <property type="entry name" value="DNA/RNA polymerases"/>
    <property type="match status" value="1"/>
</dbReference>
<dbReference type="InterPro" id="IPR001878">
    <property type="entry name" value="Znf_CCHC"/>
</dbReference>
<feature type="compositionally biased region" description="Basic and acidic residues" evidence="1">
    <location>
        <begin position="120"/>
        <end position="135"/>
    </location>
</feature>
<sequence>MPDPSTSGSTRHPRVPESKKHDQKGGAGVTAAFLSHGSTSTKNNRATCKFCKRGHFSDQCPEIKDMNLDQRKEKIMRLGLCFICLGSQHLARNCQKHCYLCKGKHHAVLCQKRSSSNNTEPKRENSVLHSTVGHDNDTNHIGVSYANSKTLNTVMQVVKTKINGVGVNVMLDSDVDRSFVTKTCADKLGLRNMGKKSLTYCCFAEEETVREEKLRDIFEMKVNKDTVKLIGMNVICCSMYRSRDILIGLDNYWALVKNNCLKSTSGLVAQETAFGWMLSGVLYNDRSRSEQNHDQSMNNASKTRSLFCQTEMAVSETEVRRMWDLDSIGICPEQPEDDKMLDNFNKKIKCNGERYIVKLSWKDTSSKETLMNNKTQALSRLNSLSKKLNKNPDMKARYDAVLEDLQKNGIIGEIQKQNEETSNPTFYLPHRPVVREASTSTKVRTRTVEEFINNLYVDDWLTGADTEQELMNLKTEATEILNEGGFPLAKWTSNSGMMRESDIWKRGLDWDDILPAEYQDRMKKWIDEMTEMRSWKIPRHISAIPWNGIEEKELSVFTDASEKVSGWYVYLKTTTDKCSAVSLVMSKVKIAPQKRITLPGLELLAALLGARVGFLDVPGRVGFLDVSGRVGFLDVSGRVGFLDVPGRSGFLYVSGRLGFLDVPGRVDFLDVSGRVGFLDVPGRPGVTQDQPDVNALLSRLAAVAHWVNNHSLTIIQFEPSPAPSSKTLLPLRILNQRREGRVEDFYLQQIFLSQVGGPA</sequence>
<dbReference type="Gene3D" id="2.40.70.10">
    <property type="entry name" value="Acid Proteases"/>
    <property type="match status" value="1"/>
</dbReference>
<evidence type="ECO:0000259" key="2">
    <source>
        <dbReference type="SMART" id="SM00343"/>
    </source>
</evidence>
<feature type="compositionally biased region" description="Basic and acidic residues" evidence="1">
    <location>
        <begin position="14"/>
        <end position="24"/>
    </location>
</feature>
<evidence type="ECO:0000313" key="4">
    <source>
        <dbReference type="Proteomes" id="UP001283361"/>
    </source>
</evidence>
<evidence type="ECO:0000256" key="1">
    <source>
        <dbReference type="SAM" id="MobiDB-lite"/>
    </source>
</evidence>